<dbReference type="SUPFAM" id="SSF52540">
    <property type="entry name" value="P-loop containing nucleoside triphosphate hydrolases"/>
    <property type="match status" value="1"/>
</dbReference>
<dbReference type="EMBL" id="LGGI01000013">
    <property type="protein sequence ID" value="KUK67398.1"/>
    <property type="molecule type" value="Genomic_DNA"/>
</dbReference>
<keyword evidence="4 11" id="KW-0347">Helicase</keyword>
<dbReference type="Pfam" id="PF13361">
    <property type="entry name" value="UvrD_C"/>
    <property type="match status" value="1"/>
</dbReference>
<dbReference type="GO" id="GO:0043138">
    <property type="term" value="F:3'-5' DNA helicase activity"/>
    <property type="evidence" value="ECO:0007669"/>
    <property type="project" value="UniProtKB-EC"/>
</dbReference>
<keyword evidence="2 11" id="KW-0547">Nucleotide-binding</keyword>
<evidence type="ECO:0000313" key="15">
    <source>
        <dbReference type="Proteomes" id="UP000053469"/>
    </source>
</evidence>
<dbReference type="InterPro" id="IPR013986">
    <property type="entry name" value="DExx_box_DNA_helicase_dom_sf"/>
</dbReference>
<dbReference type="PROSITE" id="PS51198">
    <property type="entry name" value="UVRD_HELICASE_ATP_BIND"/>
    <property type="match status" value="1"/>
</dbReference>
<dbReference type="Proteomes" id="UP000053469">
    <property type="component" value="Unassembled WGS sequence"/>
</dbReference>
<dbReference type="PANTHER" id="PTHR11070">
    <property type="entry name" value="UVRD / RECB / PCRA DNA HELICASE FAMILY MEMBER"/>
    <property type="match status" value="1"/>
</dbReference>
<keyword evidence="5 11" id="KW-0067">ATP-binding</keyword>
<reference evidence="15" key="1">
    <citation type="journal article" date="2015" name="MBio">
        <title>Genome-Resolved Metagenomic Analysis Reveals Roles for Candidate Phyla and Other Microbial Community Members in Biogeochemical Transformations in Oil Reservoirs.</title>
        <authorList>
            <person name="Hu P."/>
            <person name="Tom L."/>
            <person name="Singh A."/>
            <person name="Thomas B.C."/>
            <person name="Baker B.J."/>
            <person name="Piceno Y.M."/>
            <person name="Andersen G.L."/>
            <person name="Banfield J.F."/>
        </authorList>
    </citation>
    <scope>NUCLEOTIDE SEQUENCE [LARGE SCALE GENOMIC DNA]</scope>
</reference>
<evidence type="ECO:0000256" key="4">
    <source>
        <dbReference type="ARBA" id="ARBA00022806"/>
    </source>
</evidence>
<keyword evidence="3 11" id="KW-0378">Hydrolase</keyword>
<evidence type="ECO:0000256" key="10">
    <source>
        <dbReference type="ARBA" id="ARBA00048988"/>
    </source>
</evidence>
<dbReference type="Gene3D" id="3.40.50.300">
    <property type="entry name" value="P-loop containing nucleotide triphosphate hydrolases"/>
    <property type="match status" value="2"/>
</dbReference>
<dbReference type="PATRIC" id="fig|1641388.3.peg.107"/>
<dbReference type="Pfam" id="PF00580">
    <property type="entry name" value="UvrD-helicase"/>
    <property type="match status" value="1"/>
</dbReference>
<dbReference type="InterPro" id="IPR014016">
    <property type="entry name" value="UvrD-like_ATP-bd"/>
</dbReference>
<comment type="catalytic activity">
    <reaction evidence="8">
        <text>Couples ATP hydrolysis with the unwinding of duplex DNA by translocating in the 3'-5' direction.</text>
        <dbReference type="EC" id="5.6.2.4"/>
    </reaction>
</comment>
<evidence type="ECO:0000256" key="2">
    <source>
        <dbReference type="ARBA" id="ARBA00022741"/>
    </source>
</evidence>
<dbReference type="PROSITE" id="PS51217">
    <property type="entry name" value="UVRD_HELICASE_CTER"/>
    <property type="match status" value="1"/>
</dbReference>
<dbReference type="GO" id="GO:0005524">
    <property type="term" value="F:ATP binding"/>
    <property type="evidence" value="ECO:0007669"/>
    <property type="project" value="UniProtKB-UniRule"/>
</dbReference>
<dbReference type="Gene3D" id="1.10.10.160">
    <property type="match status" value="1"/>
</dbReference>
<organism evidence="14 15">
    <name type="scientific">candidate division WS6 bacterium 36_33</name>
    <dbReference type="NCBI Taxonomy" id="1641388"/>
    <lineage>
        <taxon>Bacteria</taxon>
        <taxon>Candidatus Dojkabacteria</taxon>
    </lineage>
</organism>
<evidence type="ECO:0000313" key="14">
    <source>
        <dbReference type="EMBL" id="KUK67398.1"/>
    </source>
</evidence>
<feature type="binding site" evidence="11">
    <location>
        <begin position="29"/>
        <end position="36"/>
    </location>
    <ligand>
        <name>ATP</name>
        <dbReference type="ChEBI" id="CHEBI:30616"/>
    </ligand>
</feature>
<evidence type="ECO:0000256" key="6">
    <source>
        <dbReference type="ARBA" id="ARBA00023125"/>
    </source>
</evidence>
<dbReference type="InterPro" id="IPR000212">
    <property type="entry name" value="DNA_helicase_UvrD/REP"/>
</dbReference>
<evidence type="ECO:0000259" key="13">
    <source>
        <dbReference type="PROSITE" id="PS51217"/>
    </source>
</evidence>
<dbReference type="PANTHER" id="PTHR11070:SF2">
    <property type="entry name" value="ATP-DEPENDENT DNA HELICASE SRS2"/>
    <property type="match status" value="1"/>
</dbReference>
<dbReference type="CDD" id="cd17932">
    <property type="entry name" value="DEXQc_UvrD"/>
    <property type="match status" value="1"/>
</dbReference>
<evidence type="ECO:0000256" key="8">
    <source>
        <dbReference type="ARBA" id="ARBA00034617"/>
    </source>
</evidence>
<keyword evidence="7" id="KW-0413">Isomerase</keyword>
<comment type="catalytic activity">
    <reaction evidence="10">
        <text>ATP + H2O = ADP + phosphate + H(+)</text>
        <dbReference type="Rhea" id="RHEA:13065"/>
        <dbReference type="ChEBI" id="CHEBI:15377"/>
        <dbReference type="ChEBI" id="CHEBI:15378"/>
        <dbReference type="ChEBI" id="CHEBI:30616"/>
        <dbReference type="ChEBI" id="CHEBI:43474"/>
        <dbReference type="ChEBI" id="CHEBI:456216"/>
        <dbReference type="EC" id="5.6.2.4"/>
    </reaction>
</comment>
<feature type="domain" description="UvrD-like helicase ATP-binding" evidence="12">
    <location>
        <begin position="8"/>
        <end position="291"/>
    </location>
</feature>
<evidence type="ECO:0000259" key="12">
    <source>
        <dbReference type="PROSITE" id="PS51198"/>
    </source>
</evidence>
<dbReference type="Gene3D" id="1.10.486.10">
    <property type="entry name" value="PCRA, domain 4"/>
    <property type="match status" value="1"/>
</dbReference>
<evidence type="ECO:0000256" key="7">
    <source>
        <dbReference type="ARBA" id="ARBA00023235"/>
    </source>
</evidence>
<keyword evidence="6" id="KW-0238">DNA-binding</keyword>
<dbReference type="GO" id="GO:0005829">
    <property type="term" value="C:cytosol"/>
    <property type="evidence" value="ECO:0007669"/>
    <property type="project" value="TreeGrafter"/>
</dbReference>
<dbReference type="GO" id="GO:0009314">
    <property type="term" value="P:response to radiation"/>
    <property type="evidence" value="ECO:0007669"/>
    <property type="project" value="UniProtKB-ARBA"/>
</dbReference>
<protein>
    <recommendedName>
        <fullName evidence="9">DNA 3'-5' helicase</fullName>
        <ecNumber evidence="9">5.6.2.4</ecNumber>
    </recommendedName>
</protein>
<name>A0A101GZ75_9BACT</name>
<gene>
    <name evidence="14" type="ORF">XD87_0148</name>
</gene>
<evidence type="ECO:0000256" key="9">
    <source>
        <dbReference type="ARBA" id="ARBA00034808"/>
    </source>
</evidence>
<dbReference type="FunFam" id="1.10.10.160:FF:000001">
    <property type="entry name" value="ATP-dependent DNA helicase"/>
    <property type="match status" value="1"/>
</dbReference>
<sequence length="677" mass="77963">MGKTDILKGLNPEQKKAVMCTKGPLLVFAGAGSGKTRVITNRIAYLIMEENVNPFNILAVTFTKKAAGEMQERVEGLLKELNYNLGSLPTIGTFHSIGAMMLRQNAQELGFTNNFSIYDSDDSENMIKELLLQRDIDIKEIRPKSVAYYISAAKNEMISPEGFKSHYGGFIEDIAAEIYPEYQKQLKAQNSVDFGDLLYLAVKLLSENEVVKKKYQEKFKYLLIDEYQDTNFAQYKFAKLLSEKHQNICVVGDDDQGIYGWRGANIKNIQSFEKDFKGVTVVKLEQNYRSTKNVIKAAVQVIEQNNSRVEKVLWTDNNEGETITVYQASDQENEAEYVVEQIRNQKQLGVSLKDIAVLYRTNYQSRAIEEALLKAGLPYKLVGGFRFYERKEIKDIISYLRFCFNLKDELSIDRIINTPSRKIGLKSLSHLHELSKEAGCTFGEFLVSSYLVSSPNTGEVLDNRFSKSLLNRVAGLKEEWGKYTKVINLFGRMYLFSKGKTLLELIDYILQETKYVEWFDDRTEQAEMKKENIGELKSVAHSYSEKYGKQSLEMFLSEINLIEQEQEKNQDGSGNYVNLMTLHSSKGLEFDYVFMIGMEEGLLPHSRSFMEEDEMEEERRLCYVGITRAKQKLFMTFAERRRTREGYTSQIPSRFLGEIPQEICDYYSNTDYHTDSY</sequence>
<dbReference type="EC" id="5.6.2.4" evidence="9"/>
<evidence type="ECO:0000256" key="3">
    <source>
        <dbReference type="ARBA" id="ARBA00022801"/>
    </source>
</evidence>
<evidence type="ECO:0000256" key="1">
    <source>
        <dbReference type="ARBA" id="ARBA00009922"/>
    </source>
</evidence>
<evidence type="ECO:0000256" key="5">
    <source>
        <dbReference type="ARBA" id="ARBA00022840"/>
    </source>
</evidence>
<feature type="domain" description="UvrD-like helicase C-terminal" evidence="13">
    <location>
        <begin position="292"/>
        <end position="587"/>
    </location>
</feature>
<dbReference type="GO" id="GO:0003677">
    <property type="term" value="F:DNA binding"/>
    <property type="evidence" value="ECO:0007669"/>
    <property type="project" value="UniProtKB-KW"/>
</dbReference>
<dbReference type="GO" id="GO:0000725">
    <property type="term" value="P:recombinational repair"/>
    <property type="evidence" value="ECO:0007669"/>
    <property type="project" value="TreeGrafter"/>
</dbReference>
<comment type="similarity">
    <text evidence="1">Belongs to the helicase family. UvrD subfamily.</text>
</comment>
<accession>A0A101GZ75</accession>
<dbReference type="InterPro" id="IPR027417">
    <property type="entry name" value="P-loop_NTPase"/>
</dbReference>
<dbReference type="InterPro" id="IPR014017">
    <property type="entry name" value="DNA_helicase_UvrD-like_C"/>
</dbReference>
<dbReference type="AlphaFoldDB" id="A0A101GZ75"/>
<dbReference type="GO" id="GO:0033202">
    <property type="term" value="C:DNA helicase complex"/>
    <property type="evidence" value="ECO:0007669"/>
    <property type="project" value="TreeGrafter"/>
</dbReference>
<evidence type="ECO:0000256" key="11">
    <source>
        <dbReference type="PROSITE-ProRule" id="PRU00560"/>
    </source>
</evidence>
<dbReference type="GO" id="GO:0016887">
    <property type="term" value="F:ATP hydrolysis activity"/>
    <property type="evidence" value="ECO:0007669"/>
    <property type="project" value="RHEA"/>
</dbReference>
<proteinExistence type="inferred from homology"/>
<comment type="caution">
    <text evidence="14">The sequence shown here is derived from an EMBL/GenBank/DDBJ whole genome shotgun (WGS) entry which is preliminary data.</text>
</comment>